<comment type="function">
    <text evidence="4 5">Catalyzes the reduction of 1-pyrroline-5-carboxylate (PCA) to L-proline.</text>
</comment>
<keyword evidence="2 5" id="KW-0521">NADP</keyword>
<dbReference type="Pfam" id="PF14748">
    <property type="entry name" value="P5CR_dimer"/>
    <property type="match status" value="1"/>
</dbReference>
<evidence type="ECO:0000256" key="2">
    <source>
        <dbReference type="ARBA" id="ARBA00022857"/>
    </source>
</evidence>
<dbReference type="SUPFAM" id="SSF48179">
    <property type="entry name" value="6-phosphogluconate dehydrogenase C-terminal domain-like"/>
    <property type="match status" value="1"/>
</dbReference>
<dbReference type="Gene3D" id="3.40.50.720">
    <property type="entry name" value="NAD(P)-binding Rossmann-like Domain"/>
    <property type="match status" value="1"/>
</dbReference>
<evidence type="ECO:0000256" key="1">
    <source>
        <dbReference type="ARBA" id="ARBA00005525"/>
    </source>
</evidence>
<dbReference type="GO" id="GO:0055129">
    <property type="term" value="P:L-proline biosynthetic process"/>
    <property type="evidence" value="ECO:0007669"/>
    <property type="project" value="UniProtKB-UniRule"/>
</dbReference>
<dbReference type="InterPro" id="IPR028939">
    <property type="entry name" value="P5C_Rdtase_cat_N"/>
</dbReference>
<evidence type="ECO:0000259" key="9">
    <source>
        <dbReference type="Pfam" id="PF14748"/>
    </source>
</evidence>
<dbReference type="PANTHER" id="PTHR11645:SF0">
    <property type="entry name" value="PYRROLINE-5-CARBOXYLATE REDUCTASE 3"/>
    <property type="match status" value="1"/>
</dbReference>
<keyword evidence="5" id="KW-0028">Amino-acid biosynthesis</keyword>
<dbReference type="SUPFAM" id="SSF51735">
    <property type="entry name" value="NAD(P)-binding Rossmann-fold domains"/>
    <property type="match status" value="1"/>
</dbReference>
<dbReference type="InterPro" id="IPR029036">
    <property type="entry name" value="P5CR_dimer"/>
</dbReference>
<dbReference type="FunFam" id="1.10.3730.10:FF:000001">
    <property type="entry name" value="Pyrroline-5-carboxylate reductase"/>
    <property type="match status" value="1"/>
</dbReference>
<keyword evidence="5" id="KW-0641">Proline biosynthesis</keyword>
<comment type="similarity">
    <text evidence="1 5">Belongs to the pyrroline-5-carboxylate reductase family.</text>
</comment>
<dbReference type="PIRSF" id="PIRSF000193">
    <property type="entry name" value="Pyrrol-5-carb_rd"/>
    <property type="match status" value="1"/>
</dbReference>
<dbReference type="Gene3D" id="1.10.3730.10">
    <property type="entry name" value="ProC C-terminal domain-like"/>
    <property type="match status" value="1"/>
</dbReference>
<sequence length="272" mass="26735">MRIGFVGTGVMATAIVRGAVQSGRYAPGDIFLFDTAPAKTAGLAAAVGAQALASAAAVARACDLLVLAVKPHVILPVLSSLAAQWAERPPVVVSIAAGTPLAQLEEAAGPGVAVVRVMPNLAATLGEAMTAVAGGQHASAAQVAAAEDLFAAVGRTAQVPEAHFAAFTALAGSSPAFAFEFVDALARAGVIAGIPKDQAVVFAAQALAGAAQLVLAEADAAGRSPATLVDQVCSPGGTTVAGMAALDAHGFRAAILAAARAVMTRDAELNAK</sequence>
<dbReference type="HAMAP" id="MF_01925">
    <property type="entry name" value="P5C_reductase"/>
    <property type="match status" value="1"/>
</dbReference>
<gene>
    <name evidence="5" type="primary">proC</name>
    <name evidence="10" type="ORF">BSZ40_04165</name>
</gene>
<dbReference type="Pfam" id="PF03807">
    <property type="entry name" value="F420_oxidored"/>
    <property type="match status" value="1"/>
</dbReference>
<proteinExistence type="inferred from homology"/>
<keyword evidence="11" id="KW-1185">Reference proteome</keyword>
<evidence type="ECO:0000256" key="5">
    <source>
        <dbReference type="HAMAP-Rule" id="MF_01925"/>
    </source>
</evidence>
<accession>A0A1Q5PX77</accession>
<comment type="pathway">
    <text evidence="5">Amino-acid biosynthesis; L-proline biosynthesis; L-proline from L-glutamate 5-semialdehyde: step 1/1.</text>
</comment>
<dbReference type="NCBIfam" id="TIGR00112">
    <property type="entry name" value="proC"/>
    <property type="match status" value="1"/>
</dbReference>
<comment type="caution">
    <text evidence="10">The sequence shown here is derived from an EMBL/GenBank/DDBJ whole genome shotgun (WGS) entry which is preliminary data.</text>
</comment>
<evidence type="ECO:0000256" key="7">
    <source>
        <dbReference type="PIRSR" id="PIRSR000193-1"/>
    </source>
</evidence>
<dbReference type="RefSeq" id="WP_073823590.1">
    <property type="nucleotide sequence ID" value="NZ_MQVS01000003.1"/>
</dbReference>
<comment type="subcellular location">
    <subcellularLocation>
        <location evidence="5">Cytoplasm</location>
    </subcellularLocation>
</comment>
<comment type="catalytic activity">
    <reaction evidence="5">
        <text>L-proline + NAD(+) = (S)-1-pyrroline-5-carboxylate + NADH + 2 H(+)</text>
        <dbReference type="Rhea" id="RHEA:14105"/>
        <dbReference type="ChEBI" id="CHEBI:15378"/>
        <dbReference type="ChEBI" id="CHEBI:17388"/>
        <dbReference type="ChEBI" id="CHEBI:57540"/>
        <dbReference type="ChEBI" id="CHEBI:57945"/>
        <dbReference type="ChEBI" id="CHEBI:60039"/>
        <dbReference type="EC" id="1.5.1.2"/>
    </reaction>
</comment>
<dbReference type="EC" id="1.5.1.2" evidence="5 6"/>
<dbReference type="Proteomes" id="UP000185612">
    <property type="component" value="Unassembled WGS sequence"/>
</dbReference>
<evidence type="ECO:0000256" key="6">
    <source>
        <dbReference type="NCBIfam" id="TIGR00112"/>
    </source>
</evidence>
<evidence type="ECO:0000313" key="10">
    <source>
        <dbReference type="EMBL" id="OKL52106.1"/>
    </source>
</evidence>
<reference evidence="11" key="1">
    <citation type="submission" date="2016-12" db="EMBL/GenBank/DDBJ databases">
        <authorList>
            <person name="Meng X."/>
        </authorList>
    </citation>
    <scope>NUCLEOTIDE SEQUENCE [LARGE SCALE GENOMIC DNA]</scope>
    <source>
        <strain evidence="11">DSM 20732</strain>
    </source>
</reference>
<evidence type="ECO:0000256" key="3">
    <source>
        <dbReference type="ARBA" id="ARBA00023002"/>
    </source>
</evidence>
<dbReference type="STRING" id="52770.BSZ40_04165"/>
<feature type="domain" description="Pyrroline-5-carboxylate reductase catalytic N-terminal" evidence="8">
    <location>
        <begin position="2"/>
        <end position="98"/>
    </location>
</feature>
<dbReference type="FunCoup" id="A0A1Q5PX77">
    <property type="interactions" value="306"/>
</dbReference>
<dbReference type="AlphaFoldDB" id="A0A1Q5PX77"/>
<keyword evidence="3 5" id="KW-0560">Oxidoreductase</keyword>
<name>A0A1Q5PX77_9ACTO</name>
<dbReference type="GO" id="GO:0004735">
    <property type="term" value="F:pyrroline-5-carboxylate reductase activity"/>
    <property type="evidence" value="ECO:0007669"/>
    <property type="project" value="UniProtKB-UniRule"/>
</dbReference>
<feature type="domain" description="Pyrroline-5-carboxylate reductase dimerisation" evidence="9">
    <location>
        <begin position="161"/>
        <end position="269"/>
    </location>
</feature>
<evidence type="ECO:0000313" key="11">
    <source>
        <dbReference type="Proteomes" id="UP000185612"/>
    </source>
</evidence>
<dbReference type="InterPro" id="IPR036291">
    <property type="entry name" value="NAD(P)-bd_dom_sf"/>
</dbReference>
<feature type="binding site" evidence="7">
    <location>
        <begin position="68"/>
        <end position="71"/>
    </location>
    <ligand>
        <name>NADP(+)</name>
        <dbReference type="ChEBI" id="CHEBI:58349"/>
    </ligand>
</feature>
<dbReference type="InterPro" id="IPR000304">
    <property type="entry name" value="Pyrroline-COOH_reductase"/>
</dbReference>
<dbReference type="OrthoDB" id="9805754at2"/>
<dbReference type="InParanoid" id="A0A1Q5PX77"/>
<comment type="catalytic activity">
    <reaction evidence="5">
        <text>L-proline + NADP(+) = (S)-1-pyrroline-5-carboxylate + NADPH + 2 H(+)</text>
        <dbReference type="Rhea" id="RHEA:14109"/>
        <dbReference type="ChEBI" id="CHEBI:15378"/>
        <dbReference type="ChEBI" id="CHEBI:17388"/>
        <dbReference type="ChEBI" id="CHEBI:57783"/>
        <dbReference type="ChEBI" id="CHEBI:58349"/>
        <dbReference type="ChEBI" id="CHEBI:60039"/>
        <dbReference type="EC" id="1.5.1.2"/>
    </reaction>
</comment>
<protein>
    <recommendedName>
        <fullName evidence="5 6">Pyrroline-5-carboxylate reductase</fullName>
        <shortName evidence="5">P5C reductase</shortName>
        <shortName evidence="5">P5CR</shortName>
        <ecNumber evidence="5 6">1.5.1.2</ecNumber>
    </recommendedName>
    <alternativeName>
        <fullName evidence="5">PCA reductase</fullName>
    </alternativeName>
</protein>
<evidence type="ECO:0000259" key="8">
    <source>
        <dbReference type="Pfam" id="PF03807"/>
    </source>
</evidence>
<dbReference type="UniPathway" id="UPA00098">
    <property type="reaction ID" value="UER00361"/>
</dbReference>
<evidence type="ECO:0000256" key="4">
    <source>
        <dbReference type="ARBA" id="ARBA00058118"/>
    </source>
</evidence>
<dbReference type="EMBL" id="MQVS01000003">
    <property type="protein sequence ID" value="OKL52106.1"/>
    <property type="molecule type" value="Genomic_DNA"/>
</dbReference>
<dbReference type="PANTHER" id="PTHR11645">
    <property type="entry name" value="PYRROLINE-5-CARBOXYLATE REDUCTASE"/>
    <property type="match status" value="1"/>
</dbReference>
<keyword evidence="5" id="KW-0963">Cytoplasm</keyword>
<organism evidence="10 11">
    <name type="scientific">Buchananella hordeovulneris</name>
    <dbReference type="NCBI Taxonomy" id="52770"/>
    <lineage>
        <taxon>Bacteria</taxon>
        <taxon>Bacillati</taxon>
        <taxon>Actinomycetota</taxon>
        <taxon>Actinomycetes</taxon>
        <taxon>Actinomycetales</taxon>
        <taxon>Actinomycetaceae</taxon>
        <taxon>Buchananella</taxon>
    </lineage>
</organism>
<dbReference type="InterPro" id="IPR008927">
    <property type="entry name" value="6-PGluconate_DH-like_C_sf"/>
</dbReference>
<dbReference type="GO" id="GO:0005737">
    <property type="term" value="C:cytoplasm"/>
    <property type="evidence" value="ECO:0007669"/>
    <property type="project" value="UniProtKB-SubCell"/>
</dbReference>